<reference evidence="1 2" key="1">
    <citation type="submission" date="2024-01" db="EMBL/GenBank/DDBJ databases">
        <title>The genomes of 5 underutilized Papilionoideae crops provide insights into root nodulation and disease resistanc.</title>
        <authorList>
            <person name="Jiang F."/>
        </authorList>
    </citation>
    <scope>NUCLEOTIDE SEQUENCE [LARGE SCALE GENOMIC DNA]</scope>
    <source>
        <strain evidence="1">DUOXIRENSHENG_FW03</strain>
        <tissue evidence="1">Leaves</tissue>
    </source>
</reference>
<proteinExistence type="predicted"/>
<dbReference type="AlphaFoldDB" id="A0AAN9XM06"/>
<sequence length="240" mass="26142">MGATMECMSVKWRPRLQQGWNATMECMLPNKCICEGPNLSHIATCSDTCIRGPSALFVETCPTTSSNGCPNGSARLPYEGMSSVIVVGGTSFLVSLFQSHRIVLDLVQDEERFVHLKEATTEFMCDKEGTSEWVTNVNYSLDSLSAYSNDQYQKQGNRIHRSDVKGFIMNELVDLECSTAEAFMTHKELVNQFVRSNETGIEGDPQGGAKGNGGLVEVEVGVADEGVHNLKGKISDDGAS</sequence>
<comment type="caution">
    <text evidence="1">The sequence shown here is derived from an EMBL/GenBank/DDBJ whole genome shotgun (WGS) entry which is preliminary data.</text>
</comment>
<dbReference type="EMBL" id="JAYMYS010000004">
    <property type="protein sequence ID" value="KAK7397259.1"/>
    <property type="molecule type" value="Genomic_DNA"/>
</dbReference>
<name>A0AAN9XM06_PSOTE</name>
<accession>A0AAN9XM06</accession>
<gene>
    <name evidence="1" type="ORF">VNO78_18426</name>
</gene>
<evidence type="ECO:0000313" key="1">
    <source>
        <dbReference type="EMBL" id="KAK7397259.1"/>
    </source>
</evidence>
<organism evidence="1 2">
    <name type="scientific">Psophocarpus tetragonolobus</name>
    <name type="common">Winged bean</name>
    <name type="synonym">Dolichos tetragonolobus</name>
    <dbReference type="NCBI Taxonomy" id="3891"/>
    <lineage>
        <taxon>Eukaryota</taxon>
        <taxon>Viridiplantae</taxon>
        <taxon>Streptophyta</taxon>
        <taxon>Embryophyta</taxon>
        <taxon>Tracheophyta</taxon>
        <taxon>Spermatophyta</taxon>
        <taxon>Magnoliopsida</taxon>
        <taxon>eudicotyledons</taxon>
        <taxon>Gunneridae</taxon>
        <taxon>Pentapetalae</taxon>
        <taxon>rosids</taxon>
        <taxon>fabids</taxon>
        <taxon>Fabales</taxon>
        <taxon>Fabaceae</taxon>
        <taxon>Papilionoideae</taxon>
        <taxon>50 kb inversion clade</taxon>
        <taxon>NPAAA clade</taxon>
        <taxon>indigoferoid/millettioid clade</taxon>
        <taxon>Phaseoleae</taxon>
        <taxon>Psophocarpus</taxon>
    </lineage>
</organism>
<protein>
    <submittedName>
        <fullName evidence="1">Uncharacterized protein</fullName>
    </submittedName>
</protein>
<evidence type="ECO:0000313" key="2">
    <source>
        <dbReference type="Proteomes" id="UP001386955"/>
    </source>
</evidence>
<keyword evidence="2" id="KW-1185">Reference proteome</keyword>
<dbReference type="Proteomes" id="UP001386955">
    <property type="component" value="Unassembled WGS sequence"/>
</dbReference>